<feature type="active site" description="Proton acceptor" evidence="8">
    <location>
        <position position="67"/>
    </location>
</feature>
<feature type="binding site" evidence="8">
    <location>
        <position position="213"/>
    </location>
    <ligand>
        <name>Zn(2+)</name>
        <dbReference type="ChEBI" id="CHEBI:29105"/>
        <label>1</label>
        <note>catalytic</note>
    </ligand>
</feature>
<dbReference type="AlphaFoldDB" id="A0A134BE32"/>
<organism evidence="10 11">
    <name type="scientific">Porphyromonas somerae</name>
    <dbReference type="NCBI Taxonomy" id="322095"/>
    <lineage>
        <taxon>Bacteria</taxon>
        <taxon>Pseudomonadati</taxon>
        <taxon>Bacteroidota</taxon>
        <taxon>Bacteroidia</taxon>
        <taxon>Bacteroidales</taxon>
        <taxon>Porphyromonadaceae</taxon>
        <taxon>Porphyromonas</taxon>
    </lineage>
</organism>
<feature type="binding site" evidence="8">
    <location>
        <position position="271"/>
    </location>
    <ligand>
        <name>Zn(2+)</name>
        <dbReference type="ChEBI" id="CHEBI:29105"/>
        <label>2</label>
        <note>catalytic</note>
    </ligand>
</feature>
<evidence type="ECO:0000256" key="5">
    <source>
        <dbReference type="ARBA" id="ARBA00022759"/>
    </source>
</evidence>
<dbReference type="EC" id="3.1.26.11" evidence="8"/>
<gene>
    <name evidence="8" type="primary">rnz</name>
    <name evidence="10" type="ORF">HMPREF3185_00244</name>
</gene>
<comment type="similarity">
    <text evidence="8">Belongs to the RNase Z family.</text>
</comment>
<feature type="binding site" evidence="8">
    <location>
        <position position="63"/>
    </location>
    <ligand>
        <name>Zn(2+)</name>
        <dbReference type="ChEBI" id="CHEBI:29105"/>
        <label>1</label>
        <note>catalytic</note>
    </ligand>
</feature>
<evidence type="ECO:0000256" key="8">
    <source>
        <dbReference type="HAMAP-Rule" id="MF_01818"/>
    </source>
</evidence>
<keyword evidence="4 8" id="KW-0479">Metal-binding</keyword>
<feature type="binding site" evidence="8">
    <location>
        <position position="67"/>
    </location>
    <ligand>
        <name>Zn(2+)</name>
        <dbReference type="ChEBI" id="CHEBI:29105"/>
        <label>2</label>
        <note>catalytic</note>
    </ligand>
</feature>
<feature type="binding site" evidence="8">
    <location>
        <position position="143"/>
    </location>
    <ligand>
        <name>Zn(2+)</name>
        <dbReference type="ChEBI" id="CHEBI:29105"/>
        <label>1</label>
        <note>catalytic</note>
    </ligand>
</feature>
<dbReference type="EMBL" id="LSDK01000019">
    <property type="protein sequence ID" value="KXB78214.1"/>
    <property type="molecule type" value="Genomic_DNA"/>
</dbReference>
<dbReference type="Proteomes" id="UP000070224">
    <property type="component" value="Unassembled WGS sequence"/>
</dbReference>
<keyword evidence="3 8" id="KW-0540">Nuclease</keyword>
<keyword evidence="11" id="KW-1185">Reference proteome</keyword>
<proteinExistence type="inferred from homology"/>
<feature type="domain" description="Metallo-beta-lactamase" evidence="9">
    <location>
        <begin position="206"/>
        <end position="272"/>
    </location>
</feature>
<evidence type="ECO:0000259" key="9">
    <source>
        <dbReference type="Pfam" id="PF12706"/>
    </source>
</evidence>
<dbReference type="InterPro" id="IPR036866">
    <property type="entry name" value="RibonucZ/Hydroxyglut_hydro"/>
</dbReference>
<keyword evidence="2 8" id="KW-0819">tRNA processing</keyword>
<dbReference type="CDD" id="cd07717">
    <property type="entry name" value="RNaseZ_ZiPD-like_MBL-fold"/>
    <property type="match status" value="1"/>
</dbReference>
<accession>A0A134BE32</accession>
<sequence>MGDFRVHILGCGSALPTMQHYPTSQVVELRDKLFVVDCGEGAQRQLRRQRLDFGRIVGVFISHLHGDHCYGLYGLLSTMGMLGRRRALPVYGPRGIDKFLAPFIEESRSYLGYDIEVHVVDDRTSSVCYEDRSVTVTTLPLEHRTPCTGYLFREKVTERHIDRASCDFYGVPRSYYTALREGADFTTEEGKVIPCERLTRQGKAPRSYAYCSDTAYLPSLVPLLRDVSLLYHEATFLSDRLARAKETAHSTAEQAARIAQAAGVERLVIGHYSARYIDIQPLLEEAQAVFPETVAADEGMILEL</sequence>
<dbReference type="STRING" id="322095.HMPREF3185_00244"/>
<keyword evidence="7 8" id="KW-0862">Zinc</keyword>
<dbReference type="GO" id="GO:0042781">
    <property type="term" value="F:3'-tRNA processing endoribonuclease activity"/>
    <property type="evidence" value="ECO:0007669"/>
    <property type="project" value="UniProtKB-UniRule"/>
</dbReference>
<dbReference type="PATRIC" id="fig|322095.3.peg.242"/>
<dbReference type="GO" id="GO:0008270">
    <property type="term" value="F:zinc ion binding"/>
    <property type="evidence" value="ECO:0007669"/>
    <property type="project" value="UniProtKB-UniRule"/>
</dbReference>
<dbReference type="InterPro" id="IPR001279">
    <property type="entry name" value="Metallo-B-lactamas"/>
</dbReference>
<name>A0A134BE32_9PORP</name>
<dbReference type="Gene3D" id="3.60.15.10">
    <property type="entry name" value="Ribonuclease Z/Hydroxyacylglutathione hydrolase-like"/>
    <property type="match status" value="1"/>
</dbReference>
<dbReference type="HAMAP" id="MF_01818">
    <property type="entry name" value="RNase_Z_BN"/>
    <property type="match status" value="1"/>
</dbReference>
<evidence type="ECO:0000313" key="11">
    <source>
        <dbReference type="Proteomes" id="UP000070224"/>
    </source>
</evidence>
<evidence type="ECO:0000256" key="7">
    <source>
        <dbReference type="ARBA" id="ARBA00022833"/>
    </source>
</evidence>
<comment type="subunit">
    <text evidence="1 8">Homodimer.</text>
</comment>
<dbReference type="Pfam" id="PF23023">
    <property type="entry name" value="Anti-Pycsar_Apyc1"/>
    <property type="match status" value="1"/>
</dbReference>
<dbReference type="Pfam" id="PF12706">
    <property type="entry name" value="Lactamase_B_2"/>
    <property type="match status" value="1"/>
</dbReference>
<comment type="cofactor">
    <cofactor evidence="8">
        <name>Zn(2+)</name>
        <dbReference type="ChEBI" id="CHEBI:29105"/>
    </cofactor>
    <text evidence="8">Binds 2 Zn(2+) ions.</text>
</comment>
<dbReference type="PANTHER" id="PTHR46018:SF2">
    <property type="entry name" value="ZINC PHOSPHODIESTERASE ELAC PROTEIN 1"/>
    <property type="match status" value="1"/>
</dbReference>
<evidence type="ECO:0000313" key="10">
    <source>
        <dbReference type="EMBL" id="KXB78214.1"/>
    </source>
</evidence>
<feature type="binding site" evidence="8">
    <location>
        <position position="68"/>
    </location>
    <ligand>
        <name>Zn(2+)</name>
        <dbReference type="ChEBI" id="CHEBI:29105"/>
        <label>2</label>
        <note>catalytic</note>
    </ligand>
</feature>
<comment type="function">
    <text evidence="8">Zinc phosphodiesterase, which displays some tRNA 3'-processing endonuclease activity. Probably involved in tRNA maturation, by removing a 3'-trailer from precursor tRNA.</text>
</comment>
<evidence type="ECO:0000256" key="6">
    <source>
        <dbReference type="ARBA" id="ARBA00022801"/>
    </source>
</evidence>
<reference evidence="11" key="1">
    <citation type="submission" date="2016-01" db="EMBL/GenBank/DDBJ databases">
        <authorList>
            <person name="Mitreva M."/>
            <person name="Pepin K.H."/>
            <person name="Mihindukulasuriya K.A."/>
            <person name="Fulton R."/>
            <person name="Fronick C."/>
            <person name="O'Laughlin M."/>
            <person name="Miner T."/>
            <person name="Herter B."/>
            <person name="Rosa B.A."/>
            <person name="Cordes M."/>
            <person name="Tomlinson C."/>
            <person name="Wollam A."/>
            <person name="Palsikar V.B."/>
            <person name="Mardis E.R."/>
            <person name="Wilson R.K."/>
        </authorList>
    </citation>
    <scope>NUCLEOTIDE SEQUENCE [LARGE SCALE GENOMIC DNA]</scope>
    <source>
        <strain evidence="11">KA00683</strain>
    </source>
</reference>
<comment type="catalytic activity">
    <reaction evidence="8">
        <text>Endonucleolytic cleavage of RNA, removing extra 3' nucleotides from tRNA precursor, generating 3' termini of tRNAs. A 3'-hydroxy group is left at the tRNA terminus and a 5'-phosphoryl group is left at the trailer molecule.</text>
        <dbReference type="EC" id="3.1.26.11"/>
    </reaction>
</comment>
<dbReference type="InterPro" id="IPR013471">
    <property type="entry name" value="RNase_Z/BN"/>
</dbReference>
<protein>
    <recommendedName>
        <fullName evidence="8">Ribonuclease Z</fullName>
        <shortName evidence="8">RNase Z</shortName>
        <ecNumber evidence="8">3.1.26.11</ecNumber>
    </recommendedName>
    <alternativeName>
        <fullName evidence="8">tRNA 3 endonuclease</fullName>
    </alternativeName>
    <alternativeName>
        <fullName evidence="8">tRNase Z</fullName>
    </alternativeName>
</protein>
<dbReference type="PANTHER" id="PTHR46018">
    <property type="entry name" value="ZINC PHOSPHODIESTERASE ELAC PROTEIN 1"/>
    <property type="match status" value="1"/>
</dbReference>
<dbReference type="NCBIfam" id="NF000801">
    <property type="entry name" value="PRK00055.1-3"/>
    <property type="match status" value="1"/>
</dbReference>
<dbReference type="RefSeq" id="WP_060934833.1">
    <property type="nucleotide sequence ID" value="NZ_KQ960414.1"/>
</dbReference>
<dbReference type="NCBIfam" id="TIGR02651">
    <property type="entry name" value="RNase_Z"/>
    <property type="match status" value="1"/>
</dbReference>
<keyword evidence="6 8" id="KW-0378">Hydrolase</keyword>
<evidence type="ECO:0000256" key="4">
    <source>
        <dbReference type="ARBA" id="ARBA00022723"/>
    </source>
</evidence>
<comment type="caution">
    <text evidence="10">The sequence shown here is derived from an EMBL/GenBank/DDBJ whole genome shotgun (WGS) entry which is preliminary data.</text>
</comment>
<dbReference type="OrthoDB" id="9800940at2"/>
<feature type="binding site" evidence="8">
    <location>
        <position position="213"/>
    </location>
    <ligand>
        <name>Zn(2+)</name>
        <dbReference type="ChEBI" id="CHEBI:29105"/>
        <label>2</label>
        <note>catalytic</note>
    </ligand>
</feature>
<evidence type="ECO:0000256" key="1">
    <source>
        <dbReference type="ARBA" id="ARBA00011738"/>
    </source>
</evidence>
<keyword evidence="5 8" id="KW-0255">Endonuclease</keyword>
<feature type="binding site" evidence="8">
    <location>
        <position position="65"/>
    </location>
    <ligand>
        <name>Zn(2+)</name>
        <dbReference type="ChEBI" id="CHEBI:29105"/>
        <label>1</label>
        <note>catalytic</note>
    </ligand>
</feature>
<evidence type="ECO:0000256" key="3">
    <source>
        <dbReference type="ARBA" id="ARBA00022722"/>
    </source>
</evidence>
<evidence type="ECO:0000256" key="2">
    <source>
        <dbReference type="ARBA" id="ARBA00022694"/>
    </source>
</evidence>
<dbReference type="SUPFAM" id="SSF56281">
    <property type="entry name" value="Metallo-hydrolase/oxidoreductase"/>
    <property type="match status" value="1"/>
</dbReference>